<dbReference type="VEuPathDB" id="FungiDB:CC1G_05493"/>
<dbReference type="KEGG" id="cci:CC1G_05493"/>
<dbReference type="GeneID" id="6015535"/>
<dbReference type="InParanoid" id="A8P5G8"/>
<proteinExistence type="predicted"/>
<name>A8P5G8_COPC7</name>
<sequence length="271" mass="29099">MSNQASSALFNDFRPGFLDNDEDGEEAGATGEAWREFSTQERIPPPPSLSPTSSKKDGDSAPPDATAMVVDQDERDAGKGKGDAIWAPFANQKEASEWFSRLPDRHAAAILGDFISAGVVTGGDPQRQVFPKNADFPLSFKLSETGESTGGNEQGTSADASAIRAAMESTVKEALDGLDPRVREEILADPDGLFDLASLDGGAIPTDLIDAQLNYMSAWLSTLVNHYLHSCEMQDKLKEHLKVVMSAVTLRDQSIVLAEAIQGMTTLLDLK</sequence>
<dbReference type="AlphaFoldDB" id="A8P5G8"/>
<gene>
    <name evidence="2" type="ORF">CC1G_05493</name>
</gene>
<accession>A8P5G8</accession>
<organism evidence="2 3">
    <name type="scientific">Coprinopsis cinerea (strain Okayama-7 / 130 / ATCC MYA-4618 / FGSC 9003)</name>
    <name type="common">Inky cap fungus</name>
    <name type="synonym">Hormographiella aspergillata</name>
    <dbReference type="NCBI Taxonomy" id="240176"/>
    <lineage>
        <taxon>Eukaryota</taxon>
        <taxon>Fungi</taxon>
        <taxon>Dikarya</taxon>
        <taxon>Basidiomycota</taxon>
        <taxon>Agaricomycotina</taxon>
        <taxon>Agaricomycetes</taxon>
        <taxon>Agaricomycetidae</taxon>
        <taxon>Agaricales</taxon>
        <taxon>Agaricineae</taxon>
        <taxon>Psathyrellaceae</taxon>
        <taxon>Coprinopsis</taxon>
    </lineage>
</organism>
<dbReference type="Proteomes" id="UP000001861">
    <property type="component" value="Unassembled WGS sequence"/>
</dbReference>
<evidence type="ECO:0000313" key="2">
    <source>
        <dbReference type="EMBL" id="EAU82871.1"/>
    </source>
</evidence>
<keyword evidence="3" id="KW-1185">Reference proteome</keyword>
<evidence type="ECO:0000313" key="3">
    <source>
        <dbReference type="Proteomes" id="UP000001861"/>
    </source>
</evidence>
<feature type="region of interest" description="Disordered" evidence="1">
    <location>
        <begin position="1"/>
        <end position="68"/>
    </location>
</feature>
<dbReference type="EMBL" id="AACS02000011">
    <property type="protein sequence ID" value="EAU82871.1"/>
    <property type="molecule type" value="Genomic_DNA"/>
</dbReference>
<reference evidence="2 3" key="1">
    <citation type="journal article" date="2010" name="Proc. Natl. Acad. Sci. U.S.A.">
        <title>Insights into evolution of multicellular fungi from the assembled chromosomes of the mushroom Coprinopsis cinerea (Coprinus cinereus).</title>
        <authorList>
            <person name="Stajich J.E."/>
            <person name="Wilke S.K."/>
            <person name="Ahren D."/>
            <person name="Au C.H."/>
            <person name="Birren B.W."/>
            <person name="Borodovsky M."/>
            <person name="Burns C."/>
            <person name="Canback B."/>
            <person name="Casselton L.A."/>
            <person name="Cheng C.K."/>
            <person name="Deng J."/>
            <person name="Dietrich F.S."/>
            <person name="Fargo D.C."/>
            <person name="Farman M.L."/>
            <person name="Gathman A.C."/>
            <person name="Goldberg J."/>
            <person name="Guigo R."/>
            <person name="Hoegger P.J."/>
            <person name="Hooker J.B."/>
            <person name="Huggins A."/>
            <person name="James T.Y."/>
            <person name="Kamada T."/>
            <person name="Kilaru S."/>
            <person name="Kodira C."/>
            <person name="Kues U."/>
            <person name="Kupfer D."/>
            <person name="Kwan H.S."/>
            <person name="Lomsadze A."/>
            <person name="Li W."/>
            <person name="Lilly W.W."/>
            <person name="Ma L.J."/>
            <person name="Mackey A.J."/>
            <person name="Manning G."/>
            <person name="Martin F."/>
            <person name="Muraguchi H."/>
            <person name="Natvig D.O."/>
            <person name="Palmerini H."/>
            <person name="Ramesh M.A."/>
            <person name="Rehmeyer C.J."/>
            <person name="Roe B.A."/>
            <person name="Shenoy N."/>
            <person name="Stanke M."/>
            <person name="Ter-Hovhannisyan V."/>
            <person name="Tunlid A."/>
            <person name="Velagapudi R."/>
            <person name="Vision T.J."/>
            <person name="Zeng Q."/>
            <person name="Zolan M.E."/>
            <person name="Pukkila P.J."/>
        </authorList>
    </citation>
    <scope>NUCLEOTIDE SEQUENCE [LARGE SCALE GENOMIC DNA]</scope>
    <source>
        <strain evidence="3">Okayama-7 / 130 / ATCC MYA-4618 / FGSC 9003</strain>
    </source>
</reference>
<evidence type="ECO:0000256" key="1">
    <source>
        <dbReference type="SAM" id="MobiDB-lite"/>
    </source>
</evidence>
<protein>
    <submittedName>
        <fullName evidence="2">Uncharacterized protein</fullName>
    </submittedName>
</protein>
<dbReference type="RefSeq" id="XP_001838940.1">
    <property type="nucleotide sequence ID" value="XM_001838888.1"/>
</dbReference>
<comment type="caution">
    <text evidence="2">The sequence shown here is derived from an EMBL/GenBank/DDBJ whole genome shotgun (WGS) entry which is preliminary data.</text>
</comment>